<accession>A0A327KTH9</accession>
<evidence type="ECO:0000313" key="2">
    <source>
        <dbReference type="Proteomes" id="UP000248863"/>
    </source>
</evidence>
<reference evidence="1 2" key="1">
    <citation type="submission" date="2017-07" db="EMBL/GenBank/DDBJ databases">
        <title>Draft Genome Sequences of Select Purple Nonsulfur Bacteria.</title>
        <authorList>
            <person name="Lasarre B."/>
            <person name="Mckinlay J.B."/>
        </authorList>
    </citation>
    <scope>NUCLEOTIDE SEQUENCE [LARGE SCALE GENOMIC DNA]</scope>
    <source>
        <strain evidence="1 2">DSM 11907</strain>
    </source>
</reference>
<proteinExistence type="predicted"/>
<keyword evidence="2" id="KW-1185">Reference proteome</keyword>
<dbReference type="AlphaFoldDB" id="A0A327KTH9"/>
<dbReference type="Proteomes" id="UP000248863">
    <property type="component" value="Unassembled WGS sequence"/>
</dbReference>
<dbReference type="EMBL" id="NPEU01000034">
    <property type="protein sequence ID" value="RAI40715.1"/>
    <property type="molecule type" value="Genomic_DNA"/>
</dbReference>
<dbReference type="RefSeq" id="WP_111356095.1">
    <property type="nucleotide sequence ID" value="NZ_NHSK01000156.1"/>
</dbReference>
<protein>
    <submittedName>
        <fullName evidence="1">Uncharacterized protein</fullName>
    </submittedName>
</protein>
<sequence length="106" mass="11227">MRDVTVRLRQDWSGHAADAVIAVDQSTADSLIRRGVAIPATSAPQRQGRGAAPMFPPGRPVRMVLTQDWQGRARGEAVEVDGAVAALLFQSGAARRPTAEEATHAA</sequence>
<gene>
    <name evidence="1" type="ORF">CH338_05355</name>
</gene>
<comment type="caution">
    <text evidence="1">The sequence shown here is derived from an EMBL/GenBank/DDBJ whole genome shotgun (WGS) entry which is preliminary data.</text>
</comment>
<organism evidence="1 2">
    <name type="scientific">Rhodoplanes elegans</name>
    <dbReference type="NCBI Taxonomy" id="29408"/>
    <lineage>
        <taxon>Bacteria</taxon>
        <taxon>Pseudomonadati</taxon>
        <taxon>Pseudomonadota</taxon>
        <taxon>Alphaproteobacteria</taxon>
        <taxon>Hyphomicrobiales</taxon>
        <taxon>Nitrobacteraceae</taxon>
        <taxon>Rhodoplanes</taxon>
    </lineage>
</organism>
<evidence type="ECO:0000313" key="1">
    <source>
        <dbReference type="EMBL" id="RAI40715.1"/>
    </source>
</evidence>
<name>A0A327KTH9_9BRAD</name>